<name>A0ACB9ACY3_CICIN</name>
<sequence>MAFQNNQHSHLLPAIAFLLSIIWFVTAQYSLHYACDNDKNSSLKKFVFRNTSLDVKTRDKNLVNMMTLQERRGLFIFKPLLLIDRIAYVKGLQEIKDGDEDRLGIQYGMKSNIDERRGLFIFKPLLLIDRIAYVKGLQEIKDGDEDRLGIQYGMKSNIDV</sequence>
<keyword evidence="2" id="KW-1185">Reference proteome</keyword>
<dbReference type="Proteomes" id="UP001055811">
    <property type="component" value="Linkage Group LG07"/>
</dbReference>
<evidence type="ECO:0000313" key="1">
    <source>
        <dbReference type="EMBL" id="KAI3708067.1"/>
    </source>
</evidence>
<protein>
    <submittedName>
        <fullName evidence="1">Uncharacterized protein</fullName>
    </submittedName>
</protein>
<comment type="caution">
    <text evidence="1">The sequence shown here is derived from an EMBL/GenBank/DDBJ whole genome shotgun (WGS) entry which is preliminary data.</text>
</comment>
<evidence type="ECO:0000313" key="2">
    <source>
        <dbReference type="Proteomes" id="UP001055811"/>
    </source>
</evidence>
<proteinExistence type="predicted"/>
<organism evidence="1 2">
    <name type="scientific">Cichorium intybus</name>
    <name type="common">Chicory</name>
    <dbReference type="NCBI Taxonomy" id="13427"/>
    <lineage>
        <taxon>Eukaryota</taxon>
        <taxon>Viridiplantae</taxon>
        <taxon>Streptophyta</taxon>
        <taxon>Embryophyta</taxon>
        <taxon>Tracheophyta</taxon>
        <taxon>Spermatophyta</taxon>
        <taxon>Magnoliopsida</taxon>
        <taxon>eudicotyledons</taxon>
        <taxon>Gunneridae</taxon>
        <taxon>Pentapetalae</taxon>
        <taxon>asterids</taxon>
        <taxon>campanulids</taxon>
        <taxon>Asterales</taxon>
        <taxon>Asteraceae</taxon>
        <taxon>Cichorioideae</taxon>
        <taxon>Cichorieae</taxon>
        <taxon>Cichoriinae</taxon>
        <taxon>Cichorium</taxon>
    </lineage>
</organism>
<reference evidence="1 2" key="2">
    <citation type="journal article" date="2022" name="Mol. Ecol. Resour.">
        <title>The genomes of chicory, endive, great burdock and yacon provide insights into Asteraceae paleo-polyploidization history and plant inulin production.</title>
        <authorList>
            <person name="Fan W."/>
            <person name="Wang S."/>
            <person name="Wang H."/>
            <person name="Wang A."/>
            <person name="Jiang F."/>
            <person name="Liu H."/>
            <person name="Zhao H."/>
            <person name="Xu D."/>
            <person name="Zhang Y."/>
        </authorList>
    </citation>
    <scope>NUCLEOTIDE SEQUENCE [LARGE SCALE GENOMIC DNA]</scope>
    <source>
        <strain evidence="2">cv. Punajuju</strain>
        <tissue evidence="1">Leaves</tissue>
    </source>
</reference>
<accession>A0ACB9ACY3</accession>
<gene>
    <name evidence="1" type="ORF">L2E82_37101</name>
</gene>
<dbReference type="EMBL" id="CM042015">
    <property type="protein sequence ID" value="KAI3708067.1"/>
    <property type="molecule type" value="Genomic_DNA"/>
</dbReference>
<reference evidence="2" key="1">
    <citation type="journal article" date="2022" name="Mol. Ecol. Resour.">
        <title>The genomes of chicory, endive, great burdock and yacon provide insights into Asteraceae palaeo-polyploidization history and plant inulin production.</title>
        <authorList>
            <person name="Fan W."/>
            <person name="Wang S."/>
            <person name="Wang H."/>
            <person name="Wang A."/>
            <person name="Jiang F."/>
            <person name="Liu H."/>
            <person name="Zhao H."/>
            <person name="Xu D."/>
            <person name="Zhang Y."/>
        </authorList>
    </citation>
    <scope>NUCLEOTIDE SEQUENCE [LARGE SCALE GENOMIC DNA]</scope>
    <source>
        <strain evidence="2">cv. Punajuju</strain>
    </source>
</reference>